<dbReference type="PATRIC" id="fig|1469144.8.peg.4977"/>
<dbReference type="GO" id="GO:0016866">
    <property type="term" value="F:intramolecular transferase activity"/>
    <property type="evidence" value="ECO:0007669"/>
    <property type="project" value="InterPro"/>
</dbReference>
<accession>A0A132NAP2</accession>
<dbReference type="InterPro" id="IPR006099">
    <property type="entry name" value="MeMalonylCoA_mutase_a/b_cat"/>
</dbReference>
<protein>
    <recommendedName>
        <fullName evidence="2">Methylmalonyl-CoA mutase alpha/beta chain catalytic domain-containing protein</fullName>
    </recommendedName>
</protein>
<evidence type="ECO:0000256" key="1">
    <source>
        <dbReference type="ARBA" id="ARBA00011870"/>
    </source>
</evidence>
<dbReference type="InterPro" id="IPR016176">
    <property type="entry name" value="Cbl-dep_enz_cat"/>
</dbReference>
<dbReference type="RefSeq" id="WP_067068017.1">
    <property type="nucleotide sequence ID" value="NZ_JYIJ01000011.1"/>
</dbReference>
<proteinExistence type="predicted"/>
<sequence>MPGRACRQLGALAATVDLEDDDARHDVVVVQAALAGLHDAARAGDNVVGPCVRAVRAYATVGKIVGVLREVHGRWQPATTF</sequence>
<name>A0A132NAP2_9ACTN</name>
<reference evidence="5" key="2">
    <citation type="submission" date="2015-02" db="EMBL/GenBank/DDBJ databases">
        <title>Physiological reanalysis, assessment of diazotrophy, and genome sequences of multiple isolates of Streptomyces thermoautotrophicus.</title>
        <authorList>
            <person name="MacKellar D.C."/>
            <person name="Lieber L."/>
            <person name="Norman J."/>
            <person name="Bolger A."/>
            <person name="Tobin C."/>
            <person name="Murray J.W."/>
            <person name="Friesen M."/>
            <person name="Prell J."/>
        </authorList>
    </citation>
    <scope>NUCLEOTIDE SEQUENCE [LARGE SCALE GENOMIC DNA]</scope>
    <source>
        <strain evidence="5">UBT1</strain>
    </source>
</reference>
<dbReference type="Gene3D" id="3.20.20.240">
    <property type="entry name" value="Methylmalonyl-CoA mutase"/>
    <property type="match status" value="1"/>
</dbReference>
<comment type="subunit">
    <text evidence="1">Heterodimer of an alpha and a beta chain.</text>
</comment>
<evidence type="ECO:0000313" key="5">
    <source>
        <dbReference type="Proteomes" id="UP000070598"/>
    </source>
</evidence>
<comment type="caution">
    <text evidence="4">The sequence shown here is derived from an EMBL/GenBank/DDBJ whole genome shotgun (WGS) entry which is preliminary data.</text>
</comment>
<dbReference type="GO" id="GO:0031419">
    <property type="term" value="F:cobalamin binding"/>
    <property type="evidence" value="ECO:0007669"/>
    <property type="project" value="InterPro"/>
</dbReference>
<dbReference type="Pfam" id="PF01642">
    <property type="entry name" value="MM_CoA_mutase"/>
    <property type="match status" value="1"/>
</dbReference>
<evidence type="ECO:0000313" key="3">
    <source>
        <dbReference type="EMBL" id="KWX05461.1"/>
    </source>
</evidence>
<dbReference type="Proteomes" id="UP000070598">
    <property type="component" value="Unassembled WGS sequence"/>
</dbReference>
<dbReference type="EMBL" id="JYIK01001075">
    <property type="protein sequence ID" value="KWX07090.1"/>
    <property type="molecule type" value="Genomic_DNA"/>
</dbReference>
<gene>
    <name evidence="3" type="ORF">TH66_01820</name>
    <name evidence="4" type="ORF">TR74_19890</name>
</gene>
<dbReference type="AlphaFoldDB" id="A0A132NAP2"/>
<evidence type="ECO:0000259" key="2">
    <source>
        <dbReference type="Pfam" id="PF01642"/>
    </source>
</evidence>
<dbReference type="EMBL" id="JYIJ01000011">
    <property type="protein sequence ID" value="KWX05461.1"/>
    <property type="molecule type" value="Genomic_DNA"/>
</dbReference>
<evidence type="ECO:0000313" key="4">
    <source>
        <dbReference type="EMBL" id="KWX07090.1"/>
    </source>
</evidence>
<dbReference type="Proteomes" id="UP000070659">
    <property type="component" value="Unassembled WGS sequence"/>
</dbReference>
<dbReference type="SUPFAM" id="SSF51703">
    <property type="entry name" value="Cobalamin (vitamin B12)-dependent enzymes"/>
    <property type="match status" value="1"/>
</dbReference>
<organism evidence="4 5">
    <name type="scientific">Carbonactinospora thermoautotrophica</name>
    <dbReference type="NCBI Taxonomy" id="1469144"/>
    <lineage>
        <taxon>Bacteria</taxon>
        <taxon>Bacillati</taxon>
        <taxon>Actinomycetota</taxon>
        <taxon>Actinomycetes</taxon>
        <taxon>Kitasatosporales</taxon>
        <taxon>Carbonactinosporaceae</taxon>
        <taxon>Carbonactinospora</taxon>
    </lineage>
</organism>
<feature type="domain" description="Methylmalonyl-CoA mutase alpha/beta chain catalytic" evidence="2">
    <location>
        <begin position="18"/>
        <end position="74"/>
    </location>
</feature>
<evidence type="ECO:0000313" key="6">
    <source>
        <dbReference type="Proteomes" id="UP000070659"/>
    </source>
</evidence>
<reference evidence="4 6" key="1">
    <citation type="submission" date="2015-02" db="EMBL/GenBank/DDBJ databases">
        <title>Physiological reanalysis, assessment of diazotrophy, and genome sequences of multiple isolates of Streptomyces thermoautotrophicus.</title>
        <authorList>
            <person name="MacKellar D.C."/>
            <person name="Lieber L."/>
            <person name="Norman J."/>
            <person name="Bolger A."/>
            <person name="Tobin C."/>
            <person name="Murray J.W."/>
            <person name="Prell J."/>
        </authorList>
    </citation>
    <scope>NUCLEOTIDE SEQUENCE [LARGE SCALE GENOMIC DNA]</scope>
    <source>
        <strain evidence="4 6">UBT1</strain>
    </source>
</reference>